<dbReference type="InterPro" id="IPR003593">
    <property type="entry name" value="AAA+_ATPase"/>
</dbReference>
<protein>
    <recommendedName>
        <fullName evidence="7">ATP-binding cassette sub-family E member 1</fullName>
    </recommendedName>
</protein>
<dbReference type="InterPro" id="IPR013283">
    <property type="entry name" value="RLI1"/>
</dbReference>
<dbReference type="SMART" id="SM00382">
    <property type="entry name" value="AAA"/>
    <property type="match status" value="2"/>
</dbReference>
<feature type="non-terminal residue" evidence="5">
    <location>
        <position position="671"/>
    </location>
</feature>
<evidence type="ECO:0000313" key="5">
    <source>
        <dbReference type="EMBL" id="CAH2054394.1"/>
    </source>
</evidence>
<feature type="domain" description="ABC transporter" evidence="3">
    <location>
        <begin position="413"/>
        <end position="634"/>
    </location>
</feature>
<organism evidence="5 6">
    <name type="scientific">Iphiclides podalirius</name>
    <name type="common">scarce swallowtail</name>
    <dbReference type="NCBI Taxonomy" id="110791"/>
    <lineage>
        <taxon>Eukaryota</taxon>
        <taxon>Metazoa</taxon>
        <taxon>Ecdysozoa</taxon>
        <taxon>Arthropoda</taxon>
        <taxon>Hexapoda</taxon>
        <taxon>Insecta</taxon>
        <taxon>Pterygota</taxon>
        <taxon>Neoptera</taxon>
        <taxon>Endopterygota</taxon>
        <taxon>Lepidoptera</taxon>
        <taxon>Glossata</taxon>
        <taxon>Ditrysia</taxon>
        <taxon>Papilionoidea</taxon>
        <taxon>Papilionidae</taxon>
        <taxon>Papilioninae</taxon>
        <taxon>Iphiclides</taxon>
    </lineage>
</organism>
<dbReference type="InterPro" id="IPR034348">
    <property type="entry name" value="RLI_dom_1"/>
</dbReference>
<dbReference type="InterPro" id="IPR007209">
    <property type="entry name" value="RNaseL-inhib-like_metal-bd_dom"/>
</dbReference>
<dbReference type="PROSITE" id="PS00198">
    <property type="entry name" value="4FE4S_FER_1"/>
    <property type="match status" value="1"/>
</dbReference>
<dbReference type="InterPro" id="IPR017896">
    <property type="entry name" value="4Fe4S_Fe-S-bd"/>
</dbReference>
<feature type="domain" description="ABC transporter" evidence="3">
    <location>
        <begin position="141"/>
        <end position="386"/>
    </location>
</feature>
<evidence type="ECO:0000259" key="3">
    <source>
        <dbReference type="PROSITE" id="PS50893"/>
    </source>
</evidence>
<dbReference type="EMBL" id="OW152833">
    <property type="protein sequence ID" value="CAH2054394.1"/>
    <property type="molecule type" value="Genomic_DNA"/>
</dbReference>
<dbReference type="PROSITE" id="PS51379">
    <property type="entry name" value="4FE4S_FER_2"/>
    <property type="match status" value="1"/>
</dbReference>
<keyword evidence="1" id="KW-0547">Nucleotide-binding</keyword>
<dbReference type="PROSITE" id="PS00211">
    <property type="entry name" value="ABC_TRANSPORTER_1"/>
    <property type="match status" value="1"/>
</dbReference>
<dbReference type="SUPFAM" id="SSF52540">
    <property type="entry name" value="P-loop containing nucleoside triphosphate hydrolases"/>
    <property type="match status" value="2"/>
</dbReference>
<proteinExistence type="predicted"/>
<dbReference type="Proteomes" id="UP000837857">
    <property type="component" value="Chromosome 21"/>
</dbReference>
<dbReference type="InterPro" id="IPR017900">
    <property type="entry name" value="4Fe4S_Fe_S_CS"/>
</dbReference>
<keyword evidence="6" id="KW-1185">Reference proteome</keyword>
<dbReference type="PROSITE" id="PS50893">
    <property type="entry name" value="ABC_TRANSPORTER_2"/>
    <property type="match status" value="2"/>
</dbReference>
<evidence type="ECO:0000256" key="2">
    <source>
        <dbReference type="ARBA" id="ARBA00022840"/>
    </source>
</evidence>
<gene>
    <name evidence="5" type="ORF">IPOD504_LOCUS8610</name>
</gene>
<dbReference type="PANTHER" id="PTHR19248">
    <property type="entry name" value="ATP-BINDING TRANSPORT PROTEIN-RELATED"/>
    <property type="match status" value="1"/>
</dbReference>
<dbReference type="InterPro" id="IPR003439">
    <property type="entry name" value="ABC_transporter-like_ATP-bd"/>
</dbReference>
<dbReference type="SUPFAM" id="SSF54862">
    <property type="entry name" value="4Fe-4S ferredoxins"/>
    <property type="match status" value="1"/>
</dbReference>
<keyword evidence="2" id="KW-0067">ATP-binding</keyword>
<dbReference type="PRINTS" id="PR01868">
    <property type="entry name" value="ABCEFAMILY"/>
</dbReference>
<dbReference type="InterPro" id="IPR027417">
    <property type="entry name" value="P-loop_NTPase"/>
</dbReference>
<reference evidence="5" key="1">
    <citation type="submission" date="2022-03" db="EMBL/GenBank/DDBJ databases">
        <authorList>
            <person name="Martin H S."/>
        </authorList>
    </citation>
    <scope>NUCLEOTIDE SEQUENCE</scope>
</reference>
<evidence type="ECO:0000256" key="1">
    <source>
        <dbReference type="ARBA" id="ARBA00022741"/>
    </source>
</evidence>
<name>A0ABN8IC62_9NEOP</name>
<dbReference type="Gene3D" id="3.40.50.300">
    <property type="entry name" value="P-loop containing nucleotide triphosphate hydrolases"/>
    <property type="match status" value="2"/>
</dbReference>
<sequence>MNTLLIIITSQNHFRERETKTWRFLHLMRRDLCLTLVVPFDITRFRTRERRQSLAFVRFILLDMSRNKQHEETDKLTRIAIVNADRCKPKRCRQECKKSCPVVRMGKLCIEVTPNDKIATISEELCIGCGICVKKCPFDAITIINVPSNLEKHTTHRYSKNSFKLHRLPIPRPGEVLGLVGQNGIGKSTALKILAGKQKPNLGRYADPPDWQEILSHFRGSELQNYFTKILEDDLKALIKPQYVDQIPKAVKGTVGQLLDKKDDRKNQTIICEMLDLSHIRDREISALSGGELQRFACAMVCIQNGDIFMFDEPSSYLDVKQRLNAARTIRSLIHPDKFIIVVEHDLSVLDYLSDFICCLYGVPGAYGVVTMPFSVREGINIFLDGFVPTENMRFRTESLVFKVAESATEEEIKRMNHYEYPEMSKKMGDFNLKVMPGEFSDSEILVLLGENGTGKTTFIRMLAGNLEPEEGSGQLPQLHISYKPQKISPKWQGMVRNLLHDKIRDAYSHPQFITDVMKPMKIEEIMDQEVQNLSGGELQRVALVLCLGKPADVYLVDEPSAYLDSEQRLVAAKVIKRFILHAKRTGFVVEHDFIMATYLADRVIVFEGTPSTTATAHAPQSLLNGMNKFLELLGITFRRDPNNFRPRINKHASVKDMEQKRAGQYFFLED</sequence>
<dbReference type="NCBIfam" id="NF009945">
    <property type="entry name" value="PRK13409.1"/>
    <property type="match status" value="1"/>
</dbReference>
<dbReference type="Pfam" id="PF00037">
    <property type="entry name" value="Fer4"/>
    <property type="match status" value="1"/>
</dbReference>
<evidence type="ECO:0000259" key="4">
    <source>
        <dbReference type="PROSITE" id="PS51379"/>
    </source>
</evidence>
<evidence type="ECO:0008006" key="7">
    <source>
        <dbReference type="Google" id="ProtNLM"/>
    </source>
</evidence>
<accession>A0ABN8IC62</accession>
<dbReference type="CDD" id="cd03236">
    <property type="entry name" value="ABC_RNaseL_inhibitor_domain1"/>
    <property type="match status" value="1"/>
</dbReference>
<dbReference type="InterPro" id="IPR017871">
    <property type="entry name" value="ABC_transporter-like_CS"/>
</dbReference>
<dbReference type="Pfam" id="PF00005">
    <property type="entry name" value="ABC_tran"/>
    <property type="match status" value="2"/>
</dbReference>
<dbReference type="Pfam" id="PF04068">
    <property type="entry name" value="Fer4_RLI"/>
    <property type="match status" value="1"/>
</dbReference>
<feature type="domain" description="4Fe-4S ferredoxin-type" evidence="4">
    <location>
        <begin position="117"/>
        <end position="146"/>
    </location>
</feature>
<evidence type="ECO:0000313" key="6">
    <source>
        <dbReference type="Proteomes" id="UP000837857"/>
    </source>
</evidence>